<evidence type="ECO:0000256" key="6">
    <source>
        <dbReference type="ARBA" id="ARBA00034754"/>
    </source>
</evidence>
<sequence>MKLTQRDFAAQAPRVAQAAKVFFFCGPDEAGASAAARTLIEHLPEAGEKVELAGSELRGDPARLSDEARSTSLFGGTRHIFARVAGDEAHDAVKTLVDMGDFGAGEACPVVIVATSATDKSRTAKLVEKRKDGVVAMFYPPDLRSVTQSVRGLADSAGLRLNAELAEAIARGAALDIRLAGSEVEKLATYLDASPQAPVTASAEDLFSIGATSEEDGFMPLVNAVLSGDVAKLPHELRRMRELSLNPVGLLLAIERRVAQLGILAGKIGQSGAIAQTLEAEQKARRIFWRDRRDLEDQLRRWKSAELSQLTRRIAALHRDLLTNSQSAELLLSQGLAMIARAAARR</sequence>
<evidence type="ECO:0000256" key="4">
    <source>
        <dbReference type="ARBA" id="ARBA00022705"/>
    </source>
</evidence>
<dbReference type="GO" id="GO:0003887">
    <property type="term" value="F:DNA-directed DNA polymerase activity"/>
    <property type="evidence" value="ECO:0007669"/>
    <property type="project" value="UniProtKB-KW"/>
</dbReference>
<evidence type="ECO:0000313" key="8">
    <source>
        <dbReference type="EMBL" id="MXO86112.1"/>
    </source>
</evidence>
<dbReference type="SUPFAM" id="SSF48019">
    <property type="entry name" value="post-AAA+ oligomerization domain-like"/>
    <property type="match status" value="1"/>
</dbReference>
<dbReference type="GO" id="GO:0009360">
    <property type="term" value="C:DNA polymerase III complex"/>
    <property type="evidence" value="ECO:0007669"/>
    <property type="project" value="TreeGrafter"/>
</dbReference>
<keyword evidence="3" id="KW-0548">Nucleotidyltransferase</keyword>
<dbReference type="AlphaFoldDB" id="A0A844ZFT2"/>
<keyword evidence="5" id="KW-0239">DNA-directed DNA polymerase</keyword>
<dbReference type="InterPro" id="IPR005790">
    <property type="entry name" value="DNA_polIII_delta"/>
</dbReference>
<dbReference type="NCBIfam" id="TIGR01128">
    <property type="entry name" value="holA"/>
    <property type="match status" value="1"/>
</dbReference>
<dbReference type="EC" id="2.7.7.7" evidence="1"/>
<dbReference type="RefSeq" id="WP_160682687.1">
    <property type="nucleotide sequence ID" value="NZ_WTYW01000002.1"/>
</dbReference>
<evidence type="ECO:0000256" key="2">
    <source>
        <dbReference type="ARBA" id="ARBA00022679"/>
    </source>
</evidence>
<dbReference type="PANTHER" id="PTHR34388">
    <property type="entry name" value="DNA POLYMERASE III SUBUNIT DELTA"/>
    <property type="match status" value="1"/>
</dbReference>
<dbReference type="InterPro" id="IPR008921">
    <property type="entry name" value="DNA_pol3_clamp-load_cplx_C"/>
</dbReference>
<protein>
    <recommendedName>
        <fullName evidence="1">DNA-directed DNA polymerase</fullName>
        <ecNumber evidence="1">2.7.7.7</ecNumber>
    </recommendedName>
</protein>
<dbReference type="Gene3D" id="1.20.272.10">
    <property type="match status" value="1"/>
</dbReference>
<accession>A0A844ZFT2</accession>
<comment type="catalytic activity">
    <reaction evidence="7">
        <text>DNA(n) + a 2'-deoxyribonucleoside 5'-triphosphate = DNA(n+1) + diphosphate</text>
        <dbReference type="Rhea" id="RHEA:22508"/>
        <dbReference type="Rhea" id="RHEA-COMP:17339"/>
        <dbReference type="Rhea" id="RHEA-COMP:17340"/>
        <dbReference type="ChEBI" id="CHEBI:33019"/>
        <dbReference type="ChEBI" id="CHEBI:61560"/>
        <dbReference type="ChEBI" id="CHEBI:173112"/>
        <dbReference type="EC" id="2.7.7.7"/>
    </reaction>
</comment>
<dbReference type="GO" id="GO:0006261">
    <property type="term" value="P:DNA-templated DNA replication"/>
    <property type="evidence" value="ECO:0007669"/>
    <property type="project" value="TreeGrafter"/>
</dbReference>
<reference evidence="8 9" key="1">
    <citation type="submission" date="2019-12" db="EMBL/GenBank/DDBJ databases">
        <title>Genomic-based taxomic classification of the family Erythrobacteraceae.</title>
        <authorList>
            <person name="Xu L."/>
        </authorList>
    </citation>
    <scope>NUCLEOTIDE SEQUENCE [LARGE SCALE GENOMIC DNA]</scope>
    <source>
        <strain evidence="8 9">MCCC 1A09962</strain>
    </source>
</reference>
<dbReference type="PANTHER" id="PTHR34388:SF1">
    <property type="entry name" value="DNA POLYMERASE III SUBUNIT DELTA"/>
    <property type="match status" value="1"/>
</dbReference>
<name>A0A844ZFT2_9SPHN</name>
<proteinExistence type="inferred from homology"/>
<comment type="caution">
    <text evidence="8">The sequence shown here is derived from an EMBL/GenBank/DDBJ whole genome shotgun (WGS) entry which is preliminary data.</text>
</comment>
<gene>
    <name evidence="8" type="ORF">GRI38_08735</name>
</gene>
<evidence type="ECO:0000313" key="9">
    <source>
        <dbReference type="Proteomes" id="UP000433104"/>
    </source>
</evidence>
<keyword evidence="9" id="KW-1185">Reference proteome</keyword>
<dbReference type="SUPFAM" id="SSF52540">
    <property type="entry name" value="P-loop containing nucleoside triphosphate hydrolases"/>
    <property type="match status" value="1"/>
</dbReference>
<organism evidence="8 9">
    <name type="scientific">Parapontixanthobacter aurantiacus</name>
    <dbReference type="NCBI Taxonomy" id="1463599"/>
    <lineage>
        <taxon>Bacteria</taxon>
        <taxon>Pseudomonadati</taxon>
        <taxon>Pseudomonadota</taxon>
        <taxon>Alphaproteobacteria</taxon>
        <taxon>Sphingomonadales</taxon>
        <taxon>Erythrobacteraceae</taxon>
        <taxon>Parapontixanthobacter</taxon>
    </lineage>
</organism>
<dbReference type="EMBL" id="WTYW01000002">
    <property type="protein sequence ID" value="MXO86112.1"/>
    <property type="molecule type" value="Genomic_DNA"/>
</dbReference>
<comment type="similarity">
    <text evidence="6">Belongs to the DNA polymerase HolA subunit family.</text>
</comment>
<evidence type="ECO:0000256" key="1">
    <source>
        <dbReference type="ARBA" id="ARBA00012417"/>
    </source>
</evidence>
<dbReference type="GO" id="GO:0003677">
    <property type="term" value="F:DNA binding"/>
    <property type="evidence" value="ECO:0007669"/>
    <property type="project" value="InterPro"/>
</dbReference>
<keyword evidence="2" id="KW-0808">Transferase</keyword>
<dbReference type="Proteomes" id="UP000433104">
    <property type="component" value="Unassembled WGS sequence"/>
</dbReference>
<dbReference type="OrthoDB" id="9804983at2"/>
<evidence type="ECO:0000256" key="3">
    <source>
        <dbReference type="ARBA" id="ARBA00022695"/>
    </source>
</evidence>
<evidence type="ECO:0000256" key="5">
    <source>
        <dbReference type="ARBA" id="ARBA00022932"/>
    </source>
</evidence>
<evidence type="ECO:0000256" key="7">
    <source>
        <dbReference type="ARBA" id="ARBA00049244"/>
    </source>
</evidence>
<keyword evidence="4" id="KW-0235">DNA replication</keyword>
<dbReference type="InterPro" id="IPR027417">
    <property type="entry name" value="P-loop_NTPase"/>
</dbReference>